<name>A0A4Y2QB37_ARAVE</name>
<evidence type="ECO:0000313" key="3">
    <source>
        <dbReference type="Proteomes" id="UP000499080"/>
    </source>
</evidence>
<evidence type="ECO:0000256" key="1">
    <source>
        <dbReference type="SAM" id="MobiDB-lite"/>
    </source>
</evidence>
<accession>A0A4Y2QB37</accession>
<sequence length="113" mass="12003">MWTAGRPSIRGGPHPLGQHGRRPLVAGDSPAKPHSGLILCRQRYLKISSPLVLPLTHRGGGSGAADVTSLMLVQPDSVCWTGSSRLQTDGQESLCLCVRQSISCWVGTDLSLC</sequence>
<dbReference type="AlphaFoldDB" id="A0A4Y2QB37"/>
<feature type="region of interest" description="Disordered" evidence="1">
    <location>
        <begin position="1"/>
        <end position="32"/>
    </location>
</feature>
<keyword evidence="3" id="KW-1185">Reference proteome</keyword>
<reference evidence="2 3" key="1">
    <citation type="journal article" date="2019" name="Sci. Rep.">
        <title>Orb-weaving spider Araneus ventricosus genome elucidates the spidroin gene catalogue.</title>
        <authorList>
            <person name="Kono N."/>
            <person name="Nakamura H."/>
            <person name="Ohtoshi R."/>
            <person name="Moran D.A.P."/>
            <person name="Shinohara A."/>
            <person name="Yoshida Y."/>
            <person name="Fujiwara M."/>
            <person name="Mori M."/>
            <person name="Tomita M."/>
            <person name="Arakawa K."/>
        </authorList>
    </citation>
    <scope>NUCLEOTIDE SEQUENCE [LARGE SCALE GENOMIC DNA]</scope>
</reference>
<comment type="caution">
    <text evidence="2">The sequence shown here is derived from an EMBL/GenBank/DDBJ whole genome shotgun (WGS) entry which is preliminary data.</text>
</comment>
<evidence type="ECO:0000313" key="2">
    <source>
        <dbReference type="EMBL" id="GBN61415.1"/>
    </source>
</evidence>
<protein>
    <submittedName>
        <fullName evidence="2">Uncharacterized protein</fullName>
    </submittedName>
</protein>
<dbReference type="EMBL" id="BGPR01013611">
    <property type="protein sequence ID" value="GBN61415.1"/>
    <property type="molecule type" value="Genomic_DNA"/>
</dbReference>
<gene>
    <name evidence="2" type="ORF">AVEN_215633_1</name>
</gene>
<dbReference type="Proteomes" id="UP000499080">
    <property type="component" value="Unassembled WGS sequence"/>
</dbReference>
<proteinExistence type="predicted"/>
<organism evidence="2 3">
    <name type="scientific">Araneus ventricosus</name>
    <name type="common">Orbweaver spider</name>
    <name type="synonym">Epeira ventricosa</name>
    <dbReference type="NCBI Taxonomy" id="182803"/>
    <lineage>
        <taxon>Eukaryota</taxon>
        <taxon>Metazoa</taxon>
        <taxon>Ecdysozoa</taxon>
        <taxon>Arthropoda</taxon>
        <taxon>Chelicerata</taxon>
        <taxon>Arachnida</taxon>
        <taxon>Araneae</taxon>
        <taxon>Araneomorphae</taxon>
        <taxon>Entelegynae</taxon>
        <taxon>Araneoidea</taxon>
        <taxon>Araneidae</taxon>
        <taxon>Araneus</taxon>
    </lineage>
</organism>